<dbReference type="AlphaFoldDB" id="A0A8S3ZMW4"/>
<dbReference type="InterPro" id="IPR002931">
    <property type="entry name" value="Transglutaminase-like"/>
</dbReference>
<dbReference type="InterPro" id="IPR050779">
    <property type="entry name" value="Transglutaminase"/>
</dbReference>
<reference evidence="2" key="1">
    <citation type="submission" date="2021-04" db="EMBL/GenBank/DDBJ databases">
        <authorList>
            <consortium name="Molecular Ecology Group"/>
        </authorList>
    </citation>
    <scope>NUCLEOTIDE SEQUENCE</scope>
</reference>
<dbReference type="GO" id="GO:0003810">
    <property type="term" value="F:protein-glutamine gamma-glutamyltransferase activity"/>
    <property type="evidence" value="ECO:0007669"/>
    <property type="project" value="TreeGrafter"/>
</dbReference>
<dbReference type="Proteomes" id="UP000678393">
    <property type="component" value="Unassembled WGS sequence"/>
</dbReference>
<dbReference type="Pfam" id="PF01841">
    <property type="entry name" value="Transglut_core"/>
    <property type="match status" value="1"/>
</dbReference>
<dbReference type="InterPro" id="IPR036985">
    <property type="entry name" value="Transglutaminase-like_sf"/>
</dbReference>
<dbReference type="OrthoDB" id="437511at2759"/>
<evidence type="ECO:0000313" key="2">
    <source>
        <dbReference type="EMBL" id="CAG5128676.1"/>
    </source>
</evidence>
<protein>
    <recommendedName>
        <fullName evidence="1">Transglutaminase-like domain-containing protein</fullName>
    </recommendedName>
</protein>
<feature type="domain" description="Transglutaminase-like" evidence="1">
    <location>
        <begin position="116"/>
        <end position="209"/>
    </location>
</feature>
<dbReference type="SMART" id="SM00460">
    <property type="entry name" value="TGc"/>
    <property type="match status" value="1"/>
</dbReference>
<feature type="non-terminal residue" evidence="2">
    <location>
        <position position="214"/>
    </location>
</feature>
<dbReference type="Gene3D" id="3.90.260.10">
    <property type="entry name" value="Transglutaminase-like"/>
    <property type="match status" value="1"/>
</dbReference>
<evidence type="ECO:0000259" key="1">
    <source>
        <dbReference type="SMART" id="SM00460"/>
    </source>
</evidence>
<dbReference type="PANTHER" id="PTHR11590">
    <property type="entry name" value="PROTEIN-GLUTAMINE GAMMA-GLUTAMYLTRANSFERASE"/>
    <property type="match status" value="1"/>
</dbReference>
<dbReference type="EMBL" id="CAJHNH020003159">
    <property type="protein sequence ID" value="CAG5128676.1"/>
    <property type="molecule type" value="Genomic_DNA"/>
</dbReference>
<accession>A0A8S3ZMW4</accession>
<keyword evidence="3" id="KW-1185">Reference proteome</keyword>
<sequence length="214" mass="23705">DTVYMPDEELLKEYVLNETGKIYTGNKTSIREKPWNFGQFESCVLDVALFILDMTDMSWVVRGNPIPVIRKVSATVNAPDDGGIVAGNWSGDYTGGTSPLSWTGSVPILEEFWASKTPVRFGQCWVFCGVCTTISRALGIPARCITNFESAHDTDGSITIDVHFQANGELDDLSNDDSVWNFHCWNEAWMSRPDLPAGYGGWQAFDSTPQETSD</sequence>
<comment type="caution">
    <text evidence="2">The sequence shown here is derived from an EMBL/GenBank/DDBJ whole genome shotgun (WGS) entry which is preliminary data.</text>
</comment>
<feature type="non-terminal residue" evidence="2">
    <location>
        <position position="1"/>
    </location>
</feature>
<organism evidence="2 3">
    <name type="scientific">Candidula unifasciata</name>
    <dbReference type="NCBI Taxonomy" id="100452"/>
    <lineage>
        <taxon>Eukaryota</taxon>
        <taxon>Metazoa</taxon>
        <taxon>Spiralia</taxon>
        <taxon>Lophotrochozoa</taxon>
        <taxon>Mollusca</taxon>
        <taxon>Gastropoda</taxon>
        <taxon>Heterobranchia</taxon>
        <taxon>Euthyneura</taxon>
        <taxon>Panpulmonata</taxon>
        <taxon>Eupulmonata</taxon>
        <taxon>Stylommatophora</taxon>
        <taxon>Helicina</taxon>
        <taxon>Helicoidea</taxon>
        <taxon>Geomitridae</taxon>
        <taxon>Candidula</taxon>
    </lineage>
</organism>
<evidence type="ECO:0000313" key="3">
    <source>
        <dbReference type="Proteomes" id="UP000678393"/>
    </source>
</evidence>
<gene>
    <name evidence="2" type="ORF">CUNI_LOCUS14234</name>
</gene>
<proteinExistence type="predicted"/>
<dbReference type="InterPro" id="IPR038765">
    <property type="entry name" value="Papain-like_cys_pep_sf"/>
</dbReference>
<dbReference type="SUPFAM" id="SSF54001">
    <property type="entry name" value="Cysteine proteinases"/>
    <property type="match status" value="1"/>
</dbReference>
<dbReference type="PANTHER" id="PTHR11590:SF40">
    <property type="entry name" value="HEMOCYTE PROTEIN-GLUTAMINE GAMMA-GLUTAMYLTRANSFERASE-LIKE PROTEIN"/>
    <property type="match status" value="1"/>
</dbReference>
<name>A0A8S3ZMW4_9EUPU</name>